<dbReference type="RefSeq" id="WP_371842423.1">
    <property type="nucleotide sequence ID" value="NZ_JBGMEL010000001.1"/>
</dbReference>
<reference evidence="2 3" key="1">
    <citation type="submission" date="2024-08" db="EMBL/GenBank/DDBJ databases">
        <authorList>
            <person name="Ishaq N."/>
        </authorList>
    </citation>
    <scope>NUCLEOTIDE SEQUENCE [LARGE SCALE GENOMIC DNA]</scope>
    <source>
        <strain evidence="2 3">JCM 30400</strain>
    </source>
</reference>
<dbReference type="Proteomes" id="UP001569414">
    <property type="component" value="Unassembled WGS sequence"/>
</dbReference>
<sequence length="300" mass="33973">MKDYFDKGRKNLADLSRKVPTDITRSLKIFQEVVAGLPLFSSAERSNQFVQSYDEKHYFIIPYKLSRVGFTLYTMRCLPDDAPEVNDLPKRRVFHFPNTHYEGSLRKFMVESAVELSLERNNSNKSSLERLADDIDSLDRKLTLGMLLVGGVAAVFNPLIGAGLVAKAVLPGVSGLVNKFGLRPAGEKLSELQSKKMLRQAEEDVARQFSEANTLKVTNPILQELELALRTTETQHDPLTDPNLADGSIPELDSERWRELTERAVYHVYKDVYLDKKLAKRAQLGPEDLRWFEVLFAGAK</sequence>
<evidence type="ECO:0000256" key="1">
    <source>
        <dbReference type="SAM" id="Phobius"/>
    </source>
</evidence>
<dbReference type="EMBL" id="JBGMEL010000001">
    <property type="protein sequence ID" value="MFA0789316.1"/>
    <property type="molecule type" value="Genomic_DNA"/>
</dbReference>
<evidence type="ECO:0000313" key="3">
    <source>
        <dbReference type="Proteomes" id="UP001569414"/>
    </source>
</evidence>
<feature type="transmembrane region" description="Helical" evidence="1">
    <location>
        <begin position="144"/>
        <end position="166"/>
    </location>
</feature>
<name>A0ABV4NJY3_9GAMM</name>
<keyword evidence="1" id="KW-0472">Membrane</keyword>
<keyword evidence="3" id="KW-1185">Reference proteome</keyword>
<proteinExistence type="predicted"/>
<keyword evidence="1" id="KW-0812">Transmembrane</keyword>
<gene>
    <name evidence="2" type="ORF">ACCI51_02090</name>
</gene>
<protein>
    <submittedName>
        <fullName evidence="2">Uncharacterized protein</fullName>
    </submittedName>
</protein>
<comment type="caution">
    <text evidence="2">The sequence shown here is derived from an EMBL/GenBank/DDBJ whole genome shotgun (WGS) entry which is preliminary data.</text>
</comment>
<organism evidence="2 3">
    <name type="scientific">Microbulbifer echini</name>
    <dbReference type="NCBI Taxonomy" id="1529067"/>
    <lineage>
        <taxon>Bacteria</taxon>
        <taxon>Pseudomonadati</taxon>
        <taxon>Pseudomonadota</taxon>
        <taxon>Gammaproteobacteria</taxon>
        <taxon>Cellvibrionales</taxon>
        <taxon>Microbulbiferaceae</taxon>
        <taxon>Microbulbifer</taxon>
    </lineage>
</organism>
<keyword evidence="1" id="KW-1133">Transmembrane helix</keyword>
<evidence type="ECO:0000313" key="2">
    <source>
        <dbReference type="EMBL" id="MFA0789316.1"/>
    </source>
</evidence>
<accession>A0ABV4NJY3</accession>